<dbReference type="RefSeq" id="WP_074259071.1">
    <property type="nucleotide sequence ID" value="NZ_FSRJ01000001.1"/>
</dbReference>
<sequence length="244" mass="25634">MTAPLAPADAPSRVEELQARIRGMQATRLDSKTVPTHPAFEQVLPGGSLREGTVVSVEGSTTLLMALLAGPSASGRWVAVAGMPEFGVEAASRFGIDLERLALVPDPGRQWLAVVAALADVIPVVAVRPVGRVSPAEASRLTARLRQRGTVLLVAGQWPGSDASLGVETSDWHGLELGHGHLSDRDVVVSAGGRGEFGRRGRSRLRLPGRSLEFGVAPDAAPPSGESTPLGEPVRLDEYVRRAV</sequence>
<evidence type="ECO:0000313" key="2">
    <source>
        <dbReference type="Proteomes" id="UP000184699"/>
    </source>
</evidence>
<accession>A0A1N6DYT4</accession>
<dbReference type="AlphaFoldDB" id="A0A1N6DYT4"/>
<dbReference type="EMBL" id="FSRJ01000001">
    <property type="protein sequence ID" value="SIN75903.1"/>
    <property type="molecule type" value="Genomic_DNA"/>
</dbReference>
<organism evidence="1 2">
    <name type="scientific">Agromyces cerinus subsp. cerinus</name>
    <dbReference type="NCBI Taxonomy" id="232089"/>
    <lineage>
        <taxon>Bacteria</taxon>
        <taxon>Bacillati</taxon>
        <taxon>Actinomycetota</taxon>
        <taxon>Actinomycetes</taxon>
        <taxon>Micrococcales</taxon>
        <taxon>Microbacteriaceae</taxon>
        <taxon>Agromyces</taxon>
    </lineage>
</organism>
<evidence type="ECO:0000313" key="1">
    <source>
        <dbReference type="EMBL" id="SIN75903.1"/>
    </source>
</evidence>
<reference evidence="2" key="1">
    <citation type="submission" date="2016-11" db="EMBL/GenBank/DDBJ databases">
        <authorList>
            <person name="Varghese N."/>
            <person name="Submissions S."/>
        </authorList>
    </citation>
    <scope>NUCLEOTIDE SEQUENCE [LARGE SCALE GENOMIC DNA]</scope>
    <source>
        <strain evidence="2">DSM 8595</strain>
    </source>
</reference>
<protein>
    <recommendedName>
        <fullName evidence="3">Protein ImuA</fullName>
    </recommendedName>
</protein>
<keyword evidence="2" id="KW-1185">Reference proteome</keyword>
<dbReference type="Proteomes" id="UP000184699">
    <property type="component" value="Unassembled WGS sequence"/>
</dbReference>
<gene>
    <name evidence="1" type="ORF">SAMN05443544_0893</name>
</gene>
<name>A0A1N6DYT4_9MICO</name>
<evidence type="ECO:0008006" key="3">
    <source>
        <dbReference type="Google" id="ProtNLM"/>
    </source>
</evidence>
<dbReference type="STRING" id="232089.SAMN05443544_0893"/>
<dbReference type="OrthoDB" id="3873597at2"/>
<proteinExistence type="predicted"/>